<keyword evidence="8" id="KW-1185">Reference proteome</keyword>
<evidence type="ECO:0000256" key="5">
    <source>
        <dbReference type="RuleBase" id="RU362024"/>
    </source>
</evidence>
<evidence type="ECO:0000313" key="8">
    <source>
        <dbReference type="Proteomes" id="UP000015462"/>
    </source>
</evidence>
<comment type="similarity">
    <text evidence="1">Belongs to the class IV-like SAM-binding methyltransferase superfamily. RNA methyltransferase TrmH family.</text>
</comment>
<organism evidence="7 8">
    <name type="scientific">Cycloclasticus pugetii</name>
    <dbReference type="NCBI Taxonomy" id="34068"/>
    <lineage>
        <taxon>Bacteria</taxon>
        <taxon>Pseudomonadati</taxon>
        <taxon>Pseudomonadota</taxon>
        <taxon>Gammaproteobacteria</taxon>
        <taxon>Thiotrichales</taxon>
        <taxon>Piscirickettsiaceae</taxon>
        <taxon>Cycloclasticus</taxon>
    </lineage>
</organism>
<dbReference type="EC" id="2.1.1.200" evidence="5"/>
<proteinExistence type="inferred from homology"/>
<comment type="subunit">
    <text evidence="5">Homodimer.</text>
</comment>
<dbReference type="GO" id="GO:0160206">
    <property type="term" value="F:tRNA (cytidine(32)/uridine(32)-2'-O)-methyltransferase activity"/>
    <property type="evidence" value="ECO:0007669"/>
    <property type="project" value="UniProtKB-EC"/>
</dbReference>
<dbReference type="PANTHER" id="PTHR42786">
    <property type="entry name" value="TRNA/RRNA METHYLTRANSFERASE"/>
    <property type="match status" value="1"/>
</dbReference>
<evidence type="ECO:0000256" key="3">
    <source>
        <dbReference type="ARBA" id="ARBA00022679"/>
    </source>
</evidence>
<keyword evidence="4 5" id="KW-0949">S-adenosyl-L-methionine</keyword>
<evidence type="ECO:0000256" key="4">
    <source>
        <dbReference type="ARBA" id="ARBA00022691"/>
    </source>
</evidence>
<dbReference type="Pfam" id="PF00588">
    <property type="entry name" value="SpoU_methylase"/>
    <property type="match status" value="1"/>
</dbReference>
<reference evidence="7 8" key="1">
    <citation type="journal article" date="2013" name="Genome Announc.">
        <title>Genome Sequence of the Pyrene- and Fluoranthene-Degrading Bacterium Cycloclasticus sp. Strain PY97M.</title>
        <authorList>
            <person name="Cui Z."/>
            <person name="Xu G."/>
            <person name="Li Q."/>
            <person name="Gao W."/>
            <person name="Zheng L."/>
        </authorList>
    </citation>
    <scope>NUCLEOTIDE SEQUENCE [LARGE SCALE GENOMIC DNA]</scope>
    <source>
        <strain evidence="7 8">PY97M</strain>
    </source>
</reference>
<dbReference type="FunFam" id="3.40.1280.10:FF:000006">
    <property type="entry name" value="Uncharacterized tRNA/rRNA methyltransferase HI_0380"/>
    <property type="match status" value="1"/>
</dbReference>
<comment type="caution">
    <text evidence="7">The sequence shown here is derived from an EMBL/GenBank/DDBJ whole genome shotgun (WGS) entry which is preliminary data.</text>
</comment>
<evidence type="ECO:0000256" key="2">
    <source>
        <dbReference type="ARBA" id="ARBA00022603"/>
    </source>
</evidence>
<sequence length="272" mass="29870">MMMPNYLCGARITDTAGGCLLKVDENNEILSNIRIVLVQTSHPGNIGATARAMKNMGLSDLALVNPKIFPSSEATSRASGADDILATANVYNSLKEALEPCELVLGASARIRHLGWSEVGPKKGSELAIASAKNAKVALVFGRENSGLTNEELELCQHLLHIPTNPNFSSLNVASAVQVLCYEVYSAVIGEQVIESPDVEDRPATSQEFEGFFEHLLKTLEKTDFLQLYKTKRLQQRIRRIFYRSELNRTEVNILRGVLTAINNKIDGIKKA</sequence>
<dbReference type="InterPro" id="IPR004384">
    <property type="entry name" value="RNA_MeTrfase_TrmJ/LasT"/>
</dbReference>
<keyword evidence="5" id="KW-0963">Cytoplasm</keyword>
<dbReference type="PIRSF" id="PIRSF004808">
    <property type="entry name" value="LasT"/>
    <property type="match status" value="1"/>
</dbReference>
<dbReference type="Proteomes" id="UP000015462">
    <property type="component" value="Unassembled WGS sequence"/>
</dbReference>
<comment type="catalytic activity">
    <reaction evidence="5">
        <text>cytidine(32) in tRNA + S-adenosyl-L-methionine = 2'-O-methylcytidine(32) in tRNA + S-adenosyl-L-homocysteine + H(+)</text>
        <dbReference type="Rhea" id="RHEA:42932"/>
        <dbReference type="Rhea" id="RHEA-COMP:10288"/>
        <dbReference type="Rhea" id="RHEA-COMP:10289"/>
        <dbReference type="ChEBI" id="CHEBI:15378"/>
        <dbReference type="ChEBI" id="CHEBI:57856"/>
        <dbReference type="ChEBI" id="CHEBI:59789"/>
        <dbReference type="ChEBI" id="CHEBI:74495"/>
        <dbReference type="ChEBI" id="CHEBI:82748"/>
        <dbReference type="EC" id="2.1.1.200"/>
    </reaction>
</comment>
<feature type="domain" description="tRNA/rRNA methyltransferase SpoU type" evidence="6">
    <location>
        <begin position="33"/>
        <end position="182"/>
    </location>
</feature>
<dbReference type="GO" id="GO:0003723">
    <property type="term" value="F:RNA binding"/>
    <property type="evidence" value="ECO:0007669"/>
    <property type="project" value="InterPro"/>
</dbReference>
<dbReference type="NCBIfam" id="TIGR00050">
    <property type="entry name" value="rRNA_methyl_1"/>
    <property type="match status" value="1"/>
</dbReference>
<dbReference type="GO" id="GO:0005829">
    <property type="term" value="C:cytosol"/>
    <property type="evidence" value="ECO:0007669"/>
    <property type="project" value="TreeGrafter"/>
</dbReference>
<evidence type="ECO:0000259" key="6">
    <source>
        <dbReference type="Pfam" id="PF00588"/>
    </source>
</evidence>
<accession>A0AB33Z2C7</accession>
<protein>
    <recommendedName>
        <fullName evidence="5">tRNA (cytidine/uridine-2'-O-)-methyltransferase TrmJ</fullName>
        <ecNumber evidence="5">2.1.1.200</ecNumber>
    </recommendedName>
    <alternativeName>
        <fullName evidence="5">tRNA (cytidine(32)/uridine(32)-2'-O)-methyltransferase</fullName>
    </alternativeName>
    <alternativeName>
        <fullName evidence="5">tRNA Cm32/Um32 methyltransferase</fullName>
    </alternativeName>
</protein>
<comment type="subcellular location">
    <subcellularLocation>
        <location evidence="5">Cytoplasm</location>
    </subcellularLocation>
</comment>
<name>A0AB33Z2C7_9GAMM</name>
<keyword evidence="3" id="KW-0808">Transferase</keyword>
<keyword evidence="5" id="KW-0819">tRNA processing</keyword>
<gene>
    <name evidence="5" type="primary">trmJ</name>
    <name evidence="7" type="ORF">L196_04921</name>
</gene>
<keyword evidence="2 5" id="KW-0489">Methyltransferase</keyword>
<dbReference type="EMBL" id="ASHL01000003">
    <property type="protein sequence ID" value="EPD13366.1"/>
    <property type="molecule type" value="Genomic_DNA"/>
</dbReference>
<dbReference type="CDD" id="cd18093">
    <property type="entry name" value="SpoU-like_TrmJ"/>
    <property type="match status" value="1"/>
</dbReference>
<evidence type="ECO:0000313" key="7">
    <source>
        <dbReference type="EMBL" id="EPD13366.1"/>
    </source>
</evidence>
<dbReference type="InterPro" id="IPR029026">
    <property type="entry name" value="tRNA_m1G_MTases_N"/>
</dbReference>
<dbReference type="Gene3D" id="3.40.1280.10">
    <property type="match status" value="1"/>
</dbReference>
<dbReference type="PANTHER" id="PTHR42786:SF2">
    <property type="entry name" value="TRNA (CYTIDINE_URIDINE-2'-O-)-METHYLTRANSFERASE TRMJ"/>
    <property type="match status" value="1"/>
</dbReference>
<evidence type="ECO:0000256" key="1">
    <source>
        <dbReference type="ARBA" id="ARBA00007228"/>
    </source>
</evidence>
<dbReference type="AlphaFoldDB" id="A0AB33Z2C7"/>
<dbReference type="SUPFAM" id="SSF75217">
    <property type="entry name" value="alpha/beta knot"/>
    <property type="match status" value="1"/>
</dbReference>
<comment type="catalytic activity">
    <reaction evidence="5">
        <text>uridine(32) in tRNA + S-adenosyl-L-methionine = 2'-O-methyluridine(32) in tRNA + S-adenosyl-L-homocysteine + H(+)</text>
        <dbReference type="Rhea" id="RHEA:42936"/>
        <dbReference type="Rhea" id="RHEA-COMP:10107"/>
        <dbReference type="Rhea" id="RHEA-COMP:10290"/>
        <dbReference type="ChEBI" id="CHEBI:15378"/>
        <dbReference type="ChEBI" id="CHEBI:57856"/>
        <dbReference type="ChEBI" id="CHEBI:59789"/>
        <dbReference type="ChEBI" id="CHEBI:65315"/>
        <dbReference type="ChEBI" id="CHEBI:74478"/>
        <dbReference type="EC" id="2.1.1.200"/>
    </reaction>
</comment>
<dbReference type="Gene3D" id="1.10.8.590">
    <property type="match status" value="1"/>
</dbReference>
<comment type="function">
    <text evidence="5">Catalyzes the formation of 2'O-methylated cytidine (Cm32) or 2'O-methylated uridine (Um32) at position 32 in tRNA.</text>
</comment>
<dbReference type="GO" id="GO:0002128">
    <property type="term" value="P:tRNA nucleoside ribose methylation"/>
    <property type="evidence" value="ECO:0007669"/>
    <property type="project" value="TreeGrafter"/>
</dbReference>
<dbReference type="InterPro" id="IPR029028">
    <property type="entry name" value="Alpha/beta_knot_MTases"/>
</dbReference>
<dbReference type="InterPro" id="IPR001537">
    <property type="entry name" value="SpoU_MeTrfase"/>
</dbReference>